<feature type="transmembrane region" description="Helical" evidence="5">
    <location>
        <begin position="134"/>
        <end position="157"/>
    </location>
</feature>
<dbReference type="SUPFAM" id="SSF103473">
    <property type="entry name" value="MFS general substrate transporter"/>
    <property type="match status" value="1"/>
</dbReference>
<evidence type="ECO:0000256" key="3">
    <source>
        <dbReference type="ARBA" id="ARBA00022989"/>
    </source>
</evidence>
<dbReference type="RefSeq" id="XP_029233535.1">
    <property type="nucleotide sequence ID" value="XM_029386615.1"/>
</dbReference>
<organism evidence="6 7">
    <name type="scientific">Trypanosoma rangeli</name>
    <dbReference type="NCBI Taxonomy" id="5698"/>
    <lineage>
        <taxon>Eukaryota</taxon>
        <taxon>Discoba</taxon>
        <taxon>Euglenozoa</taxon>
        <taxon>Kinetoplastea</taxon>
        <taxon>Metakinetoplastina</taxon>
        <taxon>Trypanosomatida</taxon>
        <taxon>Trypanosomatidae</taxon>
        <taxon>Trypanosoma</taxon>
        <taxon>Herpetosoma</taxon>
    </lineage>
</organism>
<name>A0A3R7JSG1_TRYRA</name>
<keyword evidence="2 5" id="KW-0812">Transmembrane</keyword>
<keyword evidence="3 5" id="KW-1133">Transmembrane helix</keyword>
<dbReference type="GeneID" id="40333895"/>
<keyword evidence="7" id="KW-1185">Reference proteome</keyword>
<accession>A0A3R7JSG1</accession>
<feature type="transmembrane region" description="Helical" evidence="5">
    <location>
        <begin position="60"/>
        <end position="81"/>
    </location>
</feature>
<dbReference type="GO" id="GO:0016020">
    <property type="term" value="C:membrane"/>
    <property type="evidence" value="ECO:0007669"/>
    <property type="project" value="UniProtKB-SubCell"/>
</dbReference>
<dbReference type="AlphaFoldDB" id="A0A3R7JSG1"/>
<dbReference type="PANTHER" id="PTHR21576">
    <property type="entry name" value="UNCHARACTERIZED NODULIN-LIKE PROTEIN"/>
    <property type="match status" value="1"/>
</dbReference>
<dbReference type="OMA" id="VYTEIDY"/>
<feature type="transmembrane region" description="Helical" evidence="5">
    <location>
        <begin position="31"/>
        <end position="54"/>
    </location>
</feature>
<feature type="transmembrane region" description="Helical" evidence="5">
    <location>
        <begin position="93"/>
        <end position="112"/>
    </location>
</feature>
<proteinExistence type="predicted"/>
<reference evidence="6 7" key="1">
    <citation type="journal article" date="2018" name="BMC Genomics">
        <title>Genomic comparison of Trypanosoma conorhini and Trypanosoma rangeli to Trypanosoma cruzi strains of high and low virulence.</title>
        <authorList>
            <person name="Bradwell K.R."/>
            <person name="Koparde V.N."/>
            <person name="Matveyev A.V."/>
            <person name="Serrano M.G."/>
            <person name="Alves J.M."/>
            <person name="Parikh H."/>
            <person name="Huang B."/>
            <person name="Lee V."/>
            <person name="Espinosa-Alvarez O."/>
            <person name="Ortiz P.A."/>
            <person name="Costa-Martins A.G."/>
            <person name="Teixeira M.M."/>
            <person name="Buck G.A."/>
        </authorList>
    </citation>
    <scope>NUCLEOTIDE SEQUENCE [LARGE SCALE GENOMIC DNA]</scope>
    <source>
        <strain evidence="6 7">AM80</strain>
    </source>
</reference>
<protein>
    <submittedName>
        <fullName evidence="6">Uncharacterized protein</fullName>
    </submittedName>
</protein>
<evidence type="ECO:0000313" key="7">
    <source>
        <dbReference type="Proteomes" id="UP000283634"/>
    </source>
</evidence>
<comment type="subcellular location">
    <subcellularLocation>
        <location evidence="1">Membrane</location>
        <topology evidence="1">Multi-pass membrane protein</topology>
    </subcellularLocation>
</comment>
<evidence type="ECO:0000256" key="1">
    <source>
        <dbReference type="ARBA" id="ARBA00004141"/>
    </source>
</evidence>
<dbReference type="OrthoDB" id="410267at2759"/>
<dbReference type="PANTHER" id="PTHR21576:SF157">
    <property type="entry name" value="NODULIN-LIKE DOMAIN-CONTAINING PROTEIN"/>
    <property type="match status" value="1"/>
</dbReference>
<sequence length="217" mass="24308">MVLTGVGSAVGRLAMSYFEVWSQSRKAEDRVPITVAPFGSIICALLSTVLFLVLPKAALLLPYFIASLGNGFSAATVVLVARTLFAKDHGKHYNFFSIAPMGSTLLLNRFMYGEWYTREAEKQGRKVCFGRECVMMPFLLLIGIGCTAFLSCVYVHLEYSRFSRAVLEERRRLREEAEKRRVEAHPGRFKCAGRGDSECRQPPNNANKRQRCGALIV</sequence>
<evidence type="ECO:0000313" key="6">
    <source>
        <dbReference type="EMBL" id="RNE96120.1"/>
    </source>
</evidence>
<evidence type="ECO:0000256" key="2">
    <source>
        <dbReference type="ARBA" id="ARBA00022692"/>
    </source>
</evidence>
<keyword evidence="4 5" id="KW-0472">Membrane</keyword>
<comment type="caution">
    <text evidence="6">The sequence shown here is derived from an EMBL/GenBank/DDBJ whole genome shotgun (WGS) entry which is preliminary data.</text>
</comment>
<dbReference type="VEuPathDB" id="TriTrypDB:TRSC58_06712"/>
<dbReference type="InterPro" id="IPR036259">
    <property type="entry name" value="MFS_trans_sf"/>
</dbReference>
<dbReference type="EMBL" id="MKGL01000741">
    <property type="protein sequence ID" value="RNE96120.1"/>
    <property type="molecule type" value="Genomic_DNA"/>
</dbReference>
<evidence type="ECO:0000256" key="4">
    <source>
        <dbReference type="ARBA" id="ARBA00023136"/>
    </source>
</evidence>
<gene>
    <name evidence="6" type="ORF">TraAM80_09962</name>
</gene>
<evidence type="ECO:0000256" key="5">
    <source>
        <dbReference type="SAM" id="Phobius"/>
    </source>
</evidence>
<dbReference type="Proteomes" id="UP000283634">
    <property type="component" value="Unassembled WGS sequence"/>
</dbReference>